<dbReference type="EMBL" id="LVXG01000078">
    <property type="protein sequence ID" value="OQP39862.1"/>
    <property type="molecule type" value="Genomic_DNA"/>
</dbReference>
<dbReference type="GO" id="GO:0008732">
    <property type="term" value="F:L-allo-threonine aldolase activity"/>
    <property type="evidence" value="ECO:0007669"/>
    <property type="project" value="TreeGrafter"/>
</dbReference>
<comment type="similarity">
    <text evidence="2">Belongs to the threonine aldolase family.</text>
</comment>
<dbReference type="InterPro" id="IPR015422">
    <property type="entry name" value="PyrdxlP-dep_Trfase_small"/>
</dbReference>
<organism evidence="7 8">
    <name type="scientific">Niastella yeongjuensis</name>
    <dbReference type="NCBI Taxonomy" id="354355"/>
    <lineage>
        <taxon>Bacteria</taxon>
        <taxon>Pseudomonadati</taxon>
        <taxon>Bacteroidota</taxon>
        <taxon>Chitinophagia</taxon>
        <taxon>Chitinophagales</taxon>
        <taxon>Chitinophagaceae</taxon>
        <taxon>Niastella</taxon>
    </lineage>
</organism>
<accession>A0A1V9E189</accession>
<dbReference type="PANTHER" id="PTHR48097">
    <property type="entry name" value="L-THREONINE ALDOLASE-RELATED"/>
    <property type="match status" value="1"/>
</dbReference>
<protein>
    <submittedName>
        <fullName evidence="7">Threonine aldolase</fullName>
    </submittedName>
</protein>
<dbReference type="Pfam" id="PF01212">
    <property type="entry name" value="Beta_elim_lyase"/>
    <property type="match status" value="1"/>
</dbReference>
<evidence type="ECO:0000256" key="1">
    <source>
        <dbReference type="ARBA" id="ARBA00001933"/>
    </source>
</evidence>
<dbReference type="Gene3D" id="3.40.640.10">
    <property type="entry name" value="Type I PLP-dependent aspartate aminotransferase-like (Major domain)"/>
    <property type="match status" value="1"/>
</dbReference>
<dbReference type="InterPro" id="IPR001597">
    <property type="entry name" value="ArAA_b-elim_lyase/Thr_aldolase"/>
</dbReference>
<feature type="domain" description="Aromatic amino acid beta-eliminating lyase/threonine aldolase" evidence="6">
    <location>
        <begin position="4"/>
        <end position="285"/>
    </location>
</feature>
<evidence type="ECO:0000313" key="7">
    <source>
        <dbReference type="EMBL" id="OQP39862.1"/>
    </source>
</evidence>
<dbReference type="SUPFAM" id="SSF53383">
    <property type="entry name" value="PLP-dependent transferases"/>
    <property type="match status" value="1"/>
</dbReference>
<keyword evidence="3" id="KW-0663">Pyridoxal phosphate</keyword>
<dbReference type="Gene3D" id="3.90.1150.10">
    <property type="entry name" value="Aspartate Aminotransferase, domain 1"/>
    <property type="match status" value="1"/>
</dbReference>
<dbReference type="GO" id="GO:0006545">
    <property type="term" value="P:glycine biosynthetic process"/>
    <property type="evidence" value="ECO:0007669"/>
    <property type="project" value="TreeGrafter"/>
</dbReference>
<keyword evidence="8" id="KW-1185">Reference proteome</keyword>
<dbReference type="STRING" id="354355.SAMN05660816_02089"/>
<evidence type="ECO:0000256" key="4">
    <source>
        <dbReference type="ARBA" id="ARBA00023239"/>
    </source>
</evidence>
<evidence type="ECO:0000256" key="5">
    <source>
        <dbReference type="PIRSR" id="PIRSR017617-1"/>
    </source>
</evidence>
<dbReference type="PIRSF" id="PIRSF017617">
    <property type="entry name" value="Thr_aldolase"/>
    <property type="match status" value="1"/>
</dbReference>
<dbReference type="NCBIfam" id="NF041359">
    <property type="entry name" value="GntG_guanitoxin"/>
    <property type="match status" value="1"/>
</dbReference>
<evidence type="ECO:0000313" key="8">
    <source>
        <dbReference type="Proteomes" id="UP000192610"/>
    </source>
</evidence>
<gene>
    <name evidence="7" type="ORF">A4H97_16715</name>
</gene>
<dbReference type="InterPro" id="IPR015421">
    <property type="entry name" value="PyrdxlP-dep_Trfase_major"/>
</dbReference>
<comment type="cofactor">
    <cofactor evidence="1">
        <name>pyridoxal 5'-phosphate</name>
        <dbReference type="ChEBI" id="CHEBI:597326"/>
    </cofactor>
</comment>
<reference evidence="8" key="1">
    <citation type="submission" date="2016-04" db="EMBL/GenBank/DDBJ databases">
        <authorList>
            <person name="Chen L."/>
            <person name="Zhuang W."/>
            <person name="Wang G."/>
        </authorList>
    </citation>
    <scope>NUCLEOTIDE SEQUENCE [LARGE SCALE GENOMIC DNA]</scope>
    <source>
        <strain evidence="8">17621</strain>
    </source>
</reference>
<dbReference type="GO" id="GO:0006567">
    <property type="term" value="P:L-threonine catabolic process"/>
    <property type="evidence" value="ECO:0007669"/>
    <property type="project" value="TreeGrafter"/>
</dbReference>
<dbReference type="AlphaFoldDB" id="A0A1V9E189"/>
<dbReference type="GO" id="GO:0005829">
    <property type="term" value="C:cytosol"/>
    <property type="evidence" value="ECO:0007669"/>
    <property type="project" value="TreeGrafter"/>
</dbReference>
<dbReference type="RefSeq" id="WP_081204366.1">
    <property type="nucleotide sequence ID" value="NZ_FOCZ01000003.1"/>
</dbReference>
<dbReference type="InterPro" id="IPR023603">
    <property type="entry name" value="Low_specificity_L-TA-like"/>
</dbReference>
<proteinExistence type="inferred from homology"/>
<evidence type="ECO:0000256" key="2">
    <source>
        <dbReference type="ARBA" id="ARBA00006966"/>
    </source>
</evidence>
<dbReference type="CDD" id="cd06502">
    <property type="entry name" value="TA_like"/>
    <property type="match status" value="1"/>
</dbReference>
<dbReference type="PANTHER" id="PTHR48097:SF9">
    <property type="entry name" value="L-THREONINE ALDOLASE"/>
    <property type="match status" value="1"/>
</dbReference>
<dbReference type="FunFam" id="3.40.640.10:FF:000030">
    <property type="entry name" value="Low-specificity L-threonine aldolase"/>
    <property type="match status" value="1"/>
</dbReference>
<dbReference type="OrthoDB" id="9774495at2"/>
<evidence type="ECO:0000256" key="3">
    <source>
        <dbReference type="ARBA" id="ARBA00022898"/>
    </source>
</evidence>
<comment type="caution">
    <text evidence="7">The sequence shown here is derived from an EMBL/GenBank/DDBJ whole genome shotgun (WGS) entry which is preliminary data.</text>
</comment>
<keyword evidence="4" id="KW-0456">Lyase</keyword>
<dbReference type="Proteomes" id="UP000192610">
    <property type="component" value="Unassembled WGS sequence"/>
</dbReference>
<feature type="modified residue" description="N6-(pyridoxal phosphate)lysine" evidence="5">
    <location>
        <position position="200"/>
    </location>
</feature>
<dbReference type="InterPro" id="IPR015424">
    <property type="entry name" value="PyrdxlP-dep_Trfase"/>
</dbReference>
<name>A0A1V9E189_9BACT</name>
<dbReference type="NCBIfam" id="NF007825">
    <property type="entry name" value="PRK10534.1"/>
    <property type="match status" value="1"/>
</dbReference>
<evidence type="ECO:0000259" key="6">
    <source>
        <dbReference type="Pfam" id="PF01212"/>
    </source>
</evidence>
<sequence length="341" mass="36999">MIVDLRSDTVTQPTSEMMDAMLRAHVGDDVFGEDATVNMLETMAAELFGMEAALYCPTGTMSNQIAIKVHTQPGDEVICDQTAHVYQYEGGGMAFNSGVQSRLIPGNRGRITADQVAAAINPDDVHKAHTSLVCLENTSNRGGGSCYDLTDIQQIRTVCDNNNLSLHLDGARLFNAIVARNESPKQYGELFHSISVCLNKGLGCPIGSILIGSQAFIKKARRVRKVFGGGMRQAGYMAACGVYALKNNIIRLQQDHDNAREIASNLIKTTFTAGLLPVETNIIIFEIQPPFQAAQVAAALKEKNILVIPISPTHIRMVLHLGITPAMVQYVVNTVLNLQMS</sequence>